<gene>
    <name evidence="2" type="ORF">dnm_079470</name>
</gene>
<keyword evidence="3" id="KW-1185">Reference proteome</keyword>
<feature type="compositionally biased region" description="Basic and acidic residues" evidence="1">
    <location>
        <begin position="46"/>
        <end position="55"/>
    </location>
</feature>
<accession>A0A975GT87</accession>
<protein>
    <submittedName>
        <fullName evidence="2">Uncharacterized protein</fullName>
    </submittedName>
</protein>
<evidence type="ECO:0000313" key="3">
    <source>
        <dbReference type="Proteomes" id="UP000663722"/>
    </source>
</evidence>
<evidence type="ECO:0000256" key="1">
    <source>
        <dbReference type="SAM" id="MobiDB-lite"/>
    </source>
</evidence>
<sequence>MSDYNGFWGGPGKTAEHTEKRRMFRILRKVPSDKLRTGKWKPLSLSKREPPGTGR</sequence>
<dbReference type="Proteomes" id="UP000663722">
    <property type="component" value="Chromosome"/>
</dbReference>
<feature type="region of interest" description="Disordered" evidence="1">
    <location>
        <begin position="28"/>
        <end position="55"/>
    </location>
</feature>
<feature type="region of interest" description="Disordered" evidence="1">
    <location>
        <begin position="1"/>
        <end position="20"/>
    </location>
</feature>
<organism evidence="2 3">
    <name type="scientific">Desulfonema magnum</name>
    <dbReference type="NCBI Taxonomy" id="45655"/>
    <lineage>
        <taxon>Bacteria</taxon>
        <taxon>Pseudomonadati</taxon>
        <taxon>Thermodesulfobacteriota</taxon>
        <taxon>Desulfobacteria</taxon>
        <taxon>Desulfobacterales</taxon>
        <taxon>Desulfococcaceae</taxon>
        <taxon>Desulfonema</taxon>
    </lineage>
</organism>
<evidence type="ECO:0000313" key="2">
    <source>
        <dbReference type="EMBL" id="QTA91873.1"/>
    </source>
</evidence>
<dbReference type="AlphaFoldDB" id="A0A975GT87"/>
<proteinExistence type="predicted"/>
<dbReference type="EMBL" id="CP061800">
    <property type="protein sequence ID" value="QTA91873.1"/>
    <property type="molecule type" value="Genomic_DNA"/>
</dbReference>
<name>A0A975GT87_9BACT</name>
<dbReference type="KEGG" id="dmm:dnm_079470"/>
<reference evidence="2" key="1">
    <citation type="journal article" date="2021" name="Microb. Physiol.">
        <title>Proteogenomic Insights into the Physiology of Marine, Sulfate-Reducing, Filamentous Desulfonema limicola and Desulfonema magnum.</title>
        <authorList>
            <person name="Schnaars V."/>
            <person name="Wohlbrand L."/>
            <person name="Scheve S."/>
            <person name="Hinrichs C."/>
            <person name="Reinhardt R."/>
            <person name="Rabus R."/>
        </authorList>
    </citation>
    <scope>NUCLEOTIDE SEQUENCE</scope>
    <source>
        <strain evidence="2">4be13</strain>
    </source>
</reference>